<protein>
    <submittedName>
        <fullName evidence="3">EamA domain-containing membrane protein RarD</fullName>
    </submittedName>
</protein>
<gene>
    <name evidence="3" type="ORF">EDC61_11517</name>
</gene>
<name>A0A4R3JT75_9PROT</name>
<dbReference type="Pfam" id="PF00892">
    <property type="entry name" value="EamA"/>
    <property type="match status" value="2"/>
</dbReference>
<dbReference type="InterPro" id="IPR037185">
    <property type="entry name" value="EmrE-like"/>
</dbReference>
<feature type="transmembrane region" description="Helical" evidence="1">
    <location>
        <begin position="213"/>
        <end position="232"/>
    </location>
</feature>
<dbReference type="AlphaFoldDB" id="A0A4R3JT75"/>
<proteinExistence type="predicted"/>
<dbReference type="SUPFAM" id="SSF103481">
    <property type="entry name" value="Multidrug resistance efflux transporter EmrE"/>
    <property type="match status" value="2"/>
</dbReference>
<keyword evidence="4" id="KW-1185">Reference proteome</keyword>
<dbReference type="GO" id="GO:0016020">
    <property type="term" value="C:membrane"/>
    <property type="evidence" value="ECO:0007669"/>
    <property type="project" value="InterPro"/>
</dbReference>
<reference evidence="3 4" key="1">
    <citation type="submission" date="2019-03" db="EMBL/GenBank/DDBJ databases">
        <title>Genomic Encyclopedia of Type Strains, Phase IV (KMG-IV): sequencing the most valuable type-strain genomes for metagenomic binning, comparative biology and taxonomic classification.</title>
        <authorList>
            <person name="Goeker M."/>
        </authorList>
    </citation>
    <scope>NUCLEOTIDE SEQUENCE [LARGE SCALE GENOMIC DNA]</scope>
    <source>
        <strain evidence="3 4">DSM 103923</strain>
    </source>
</reference>
<evidence type="ECO:0000259" key="2">
    <source>
        <dbReference type="Pfam" id="PF00892"/>
    </source>
</evidence>
<feature type="transmembrane region" description="Helical" evidence="1">
    <location>
        <begin position="182"/>
        <end position="207"/>
    </location>
</feature>
<feature type="domain" description="EamA" evidence="2">
    <location>
        <begin position="152"/>
        <end position="284"/>
    </location>
</feature>
<comment type="caution">
    <text evidence="3">The sequence shown here is derived from an EMBL/GenBank/DDBJ whole genome shotgun (WGS) entry which is preliminary data.</text>
</comment>
<feature type="transmembrane region" description="Helical" evidence="1">
    <location>
        <begin position="34"/>
        <end position="57"/>
    </location>
</feature>
<dbReference type="PANTHER" id="PTHR22911:SF137">
    <property type="entry name" value="SOLUTE CARRIER FAMILY 35 MEMBER G2-RELATED"/>
    <property type="match status" value="1"/>
</dbReference>
<organism evidence="3 4">
    <name type="scientific">Sulfuritortus calidifontis</name>
    <dbReference type="NCBI Taxonomy" id="1914471"/>
    <lineage>
        <taxon>Bacteria</taxon>
        <taxon>Pseudomonadati</taxon>
        <taxon>Pseudomonadota</taxon>
        <taxon>Betaproteobacteria</taxon>
        <taxon>Nitrosomonadales</taxon>
        <taxon>Thiobacillaceae</taxon>
        <taxon>Sulfuritortus</taxon>
    </lineage>
</organism>
<sequence>MPMRKQNLLPPLGLLTAATVWGIVWYPYRLLEEAGISGSLASLITYLIALVPVLLLCGRDFLRQREQRGWLVLVALATGWTNLAYVLAVIHGEVMRVLLLFYLAPLWTVFFARLILGERVNQFGYLVMGLSLAGAYVMLARNGGLPLPTNFAEWMGLSAGVAFALANVLSRKMREVATGVRSLWVFLGVVGIAAFPVGFEGGALTAVAGLDSAHWLILIGVGLLLVLATFAVQYGLAHTPASQAIVILLSELVIAAIASRLLAHEVMDAREWLGGALIVAASLFSGRIHQETKT</sequence>
<evidence type="ECO:0000313" key="4">
    <source>
        <dbReference type="Proteomes" id="UP000295135"/>
    </source>
</evidence>
<accession>A0A4R3JT75</accession>
<feature type="transmembrane region" description="Helical" evidence="1">
    <location>
        <begin position="151"/>
        <end position="170"/>
    </location>
</feature>
<dbReference type="InterPro" id="IPR000620">
    <property type="entry name" value="EamA_dom"/>
</dbReference>
<evidence type="ECO:0000256" key="1">
    <source>
        <dbReference type="SAM" id="Phobius"/>
    </source>
</evidence>
<dbReference type="EMBL" id="SLZY01000015">
    <property type="protein sequence ID" value="TCS70550.1"/>
    <property type="molecule type" value="Genomic_DNA"/>
</dbReference>
<keyword evidence="1" id="KW-0472">Membrane</keyword>
<keyword evidence="1" id="KW-0812">Transmembrane</keyword>
<evidence type="ECO:0000313" key="3">
    <source>
        <dbReference type="EMBL" id="TCS70550.1"/>
    </source>
</evidence>
<feature type="transmembrane region" description="Helical" evidence="1">
    <location>
        <begin position="69"/>
        <end position="91"/>
    </location>
</feature>
<feature type="transmembrane region" description="Helical" evidence="1">
    <location>
        <begin position="12"/>
        <end position="28"/>
    </location>
</feature>
<feature type="transmembrane region" description="Helical" evidence="1">
    <location>
        <begin position="244"/>
        <end position="263"/>
    </location>
</feature>
<feature type="transmembrane region" description="Helical" evidence="1">
    <location>
        <begin position="269"/>
        <end position="288"/>
    </location>
</feature>
<feature type="transmembrane region" description="Helical" evidence="1">
    <location>
        <begin position="97"/>
        <end position="116"/>
    </location>
</feature>
<keyword evidence="1" id="KW-1133">Transmembrane helix</keyword>
<dbReference type="PANTHER" id="PTHR22911">
    <property type="entry name" value="ACYL-MALONYL CONDENSING ENZYME-RELATED"/>
    <property type="match status" value="1"/>
</dbReference>
<feature type="transmembrane region" description="Helical" evidence="1">
    <location>
        <begin position="123"/>
        <end position="139"/>
    </location>
</feature>
<dbReference type="Proteomes" id="UP000295135">
    <property type="component" value="Unassembled WGS sequence"/>
</dbReference>
<feature type="domain" description="EamA" evidence="2">
    <location>
        <begin position="12"/>
        <end position="139"/>
    </location>
</feature>